<sequence>MNHFQQKLPGSNFPVLSCRIPLNPFLPHLRRPLPTVLYAARQTGRCILPVLNLTSSRAIECGLLRIYYNDMYFEVEKMK</sequence>
<accession>A0A8A1LET2</accession>
<name>A0A8A1LET2_AJEC8</name>
<proteinExistence type="predicted"/>
<dbReference type="EMBL" id="CP069103">
    <property type="protein sequence ID" value="QSS51395.1"/>
    <property type="molecule type" value="Genomic_DNA"/>
</dbReference>
<reference evidence="1" key="1">
    <citation type="submission" date="2021-01" db="EMBL/GenBank/DDBJ databases">
        <title>Chromosome-level genome assembly of a human fungal pathogen reveals clustering of transcriptionally co-regulated genes.</title>
        <authorList>
            <person name="Voorhies M."/>
            <person name="Cohen S."/>
            <person name="Shea T.P."/>
            <person name="Petrus S."/>
            <person name="Munoz J.F."/>
            <person name="Poplawski S."/>
            <person name="Goldman W.E."/>
            <person name="Michael T."/>
            <person name="Cuomo C.A."/>
            <person name="Sil A."/>
            <person name="Beyhan S."/>
        </authorList>
    </citation>
    <scope>NUCLEOTIDE SEQUENCE</scope>
    <source>
        <strain evidence="1">H88</strain>
    </source>
</reference>
<gene>
    <name evidence="1" type="ORF">I7I53_06706</name>
</gene>
<dbReference type="AlphaFoldDB" id="A0A8A1LET2"/>
<organism evidence="1 2">
    <name type="scientific">Ajellomyces capsulatus (strain H88)</name>
    <name type="common">Darling's disease fungus</name>
    <name type="synonym">Histoplasma capsulatum</name>
    <dbReference type="NCBI Taxonomy" id="544711"/>
    <lineage>
        <taxon>Eukaryota</taxon>
        <taxon>Fungi</taxon>
        <taxon>Dikarya</taxon>
        <taxon>Ascomycota</taxon>
        <taxon>Pezizomycotina</taxon>
        <taxon>Eurotiomycetes</taxon>
        <taxon>Eurotiomycetidae</taxon>
        <taxon>Onygenales</taxon>
        <taxon>Ajellomycetaceae</taxon>
        <taxon>Histoplasma</taxon>
    </lineage>
</organism>
<protein>
    <submittedName>
        <fullName evidence="1">Uncharacterized protein</fullName>
    </submittedName>
</protein>
<dbReference type="Proteomes" id="UP000663419">
    <property type="component" value="Chromosome 2"/>
</dbReference>
<evidence type="ECO:0000313" key="1">
    <source>
        <dbReference type="EMBL" id="QSS51395.1"/>
    </source>
</evidence>
<evidence type="ECO:0000313" key="2">
    <source>
        <dbReference type="Proteomes" id="UP000663419"/>
    </source>
</evidence>
<dbReference type="VEuPathDB" id="FungiDB:I7I53_06706"/>